<gene>
    <name evidence="5" type="ordered locus">Amico_0236</name>
</gene>
<evidence type="ECO:0000313" key="5">
    <source>
        <dbReference type="EMBL" id="ADE56382.1"/>
    </source>
</evidence>
<dbReference type="eggNOG" id="COG1449">
    <property type="taxonomic scope" value="Bacteria"/>
</dbReference>
<dbReference type="HOGENOM" id="CLU_018719_0_0_0"/>
<dbReference type="PANTHER" id="PTHR36306:SF3">
    <property type="entry name" value="GLYCOSIDE HYDROLASE FAMILY 57"/>
    <property type="match status" value="1"/>
</dbReference>
<sequence>MKYVCVHGHFYQPPRENPWLGDVELQESAAPWHDWNERITAECYAPNMAARILGEDGKIVKIISNYERMSFNVGPTLLQWMERHAPETYDGLLEADHRGKERFSNHGPALAQVYNHMIMPLASKRDKITQVLWGLQDFSSRFGRFPEGMWLPETAVDIETLEVLASEGLRFTILAPHQAKAWKMISESWWHETDQRPMETCYPYLCNLPSGRSLAIFFYDDLLAKDIAFGPLLKNGALLAQRLLLSIEKNSEENPLAHVATDGETFGHHHKYGDMALAWCLDHIEHGENARLTVYGEYLEKFPPRREVRIRQNTSWSCVHGVKRWYEDCGCHSGLHPGWNQKWRQPLRAALDWLREKIDGFYEKEGAFLFSDPWKTRDLYVQCFFYDSTTGRHEFLRSSSLRNLSTEEKVRALKLLEMERSAMFMYTSCGWFFDEISGLEALQILLYAYHALTSLEELSGEKIKDDFIDLLERAPSNIEEFKNGGRIFDFFVAPSHVDFLRVGGHYAVQALFQEKVTESESFSLCNYRIKPERSLFLEEGRENLVMGEASLSHVLTGEDKRVFFSACHRGDHKVLCGVRAASDQEEISTWERSIQTHFPQKIESVFVELFGHRTYSLRHLFKDGQRQIMHFVMERDVARIENYLKSVVRDYDDLLTFMGLIRMPLPEALSGAAEVVLNGDLRRIIWEAEPDLEQVEKRLDQAFAWQVEINIGELQHHLRGRIEKEMAFLSEQAERNLQQGYLVRIEKMLGFVRRHHWDVNLWKAQNIYASISDPNILEHPVFKHIGNLLNMRLGLHK</sequence>
<evidence type="ECO:0000313" key="6">
    <source>
        <dbReference type="Proteomes" id="UP000002366"/>
    </source>
</evidence>
<evidence type="ECO:0000256" key="2">
    <source>
        <dbReference type="ARBA" id="ARBA00023277"/>
    </source>
</evidence>
<comment type="similarity">
    <text evidence="1 3">Belongs to the glycosyl hydrolase 57 family.</text>
</comment>
<dbReference type="AlphaFoldDB" id="D5ECV0"/>
<dbReference type="CAZy" id="GH57">
    <property type="family name" value="Glycoside Hydrolase Family 57"/>
</dbReference>
<dbReference type="RefSeq" id="WP_013047648.1">
    <property type="nucleotide sequence ID" value="NC_014011.1"/>
</dbReference>
<keyword evidence="6" id="KW-1185">Reference proteome</keyword>
<dbReference type="CDD" id="cd10797">
    <property type="entry name" value="GH57N_APU_like_1"/>
    <property type="match status" value="1"/>
</dbReference>
<dbReference type="Pfam" id="PF12055">
    <property type="entry name" value="DUF3536"/>
    <property type="match status" value="1"/>
</dbReference>
<dbReference type="OrthoDB" id="9757977at2"/>
<dbReference type="Pfam" id="PF03065">
    <property type="entry name" value="Glyco_hydro_57"/>
    <property type="match status" value="1"/>
</dbReference>
<reference evidence="5 6" key="1">
    <citation type="journal article" date="2010" name="Stand. Genomic Sci.">
        <title>Complete genome sequence of Aminobacterium colombiense type strain (ALA-1).</title>
        <authorList>
            <person name="Chertkov O."/>
            <person name="Sikorski J."/>
            <person name="Brambilla E."/>
            <person name="Lapidus A."/>
            <person name="Copeland A."/>
            <person name="Glavina Del Rio T."/>
            <person name="Nolan M."/>
            <person name="Lucas S."/>
            <person name="Tice H."/>
            <person name="Cheng J.F."/>
            <person name="Han C."/>
            <person name="Detter J.C."/>
            <person name="Bruce D."/>
            <person name="Tapia R."/>
            <person name="Goodwin L."/>
            <person name="Pitluck S."/>
            <person name="Liolios K."/>
            <person name="Ivanova N."/>
            <person name="Mavromatis K."/>
            <person name="Ovchinnikova G."/>
            <person name="Pati A."/>
            <person name="Chen A."/>
            <person name="Palaniappan K."/>
            <person name="Land M."/>
            <person name="Hauser L."/>
            <person name="Chang Y.J."/>
            <person name="Jeffries C.D."/>
            <person name="Spring S."/>
            <person name="Rohde M."/>
            <person name="Goker M."/>
            <person name="Bristow J."/>
            <person name="Eisen J.A."/>
            <person name="Markowitz V."/>
            <person name="Hugenholtz P."/>
            <person name="Kyrpides N.C."/>
            <person name="Klenk H.P."/>
        </authorList>
    </citation>
    <scope>NUCLEOTIDE SEQUENCE [LARGE SCALE GENOMIC DNA]</scope>
    <source>
        <strain evidence="6">DSM 12261 / ALA-1</strain>
    </source>
</reference>
<proteinExistence type="inferred from homology"/>
<dbReference type="EMBL" id="CP001997">
    <property type="protein sequence ID" value="ADE56382.1"/>
    <property type="molecule type" value="Genomic_DNA"/>
</dbReference>
<dbReference type="InterPro" id="IPR027291">
    <property type="entry name" value="Glyco_hydro_38_N_sf"/>
</dbReference>
<evidence type="ECO:0000256" key="1">
    <source>
        <dbReference type="ARBA" id="ARBA00006821"/>
    </source>
</evidence>
<dbReference type="GO" id="GO:0005975">
    <property type="term" value="P:carbohydrate metabolic process"/>
    <property type="evidence" value="ECO:0007669"/>
    <property type="project" value="InterPro"/>
</dbReference>
<dbReference type="InterPro" id="IPR004300">
    <property type="entry name" value="Glyco_hydro_57_N"/>
</dbReference>
<dbReference type="InterPro" id="IPR011330">
    <property type="entry name" value="Glyco_hydro/deAcase_b/a-brl"/>
</dbReference>
<dbReference type="STRING" id="572547.Amico_0236"/>
<protein>
    <submittedName>
        <fullName evidence="5">Glycoside hydrolase family 57</fullName>
    </submittedName>
</protein>
<dbReference type="PANTHER" id="PTHR36306">
    <property type="entry name" value="ALPHA-AMYLASE-RELATED-RELATED"/>
    <property type="match status" value="1"/>
</dbReference>
<name>D5ECV0_AMICL</name>
<evidence type="ECO:0000256" key="3">
    <source>
        <dbReference type="RuleBase" id="RU361196"/>
    </source>
</evidence>
<accession>D5ECV0</accession>
<dbReference type="GO" id="GO:0016787">
    <property type="term" value="F:hydrolase activity"/>
    <property type="evidence" value="ECO:0007669"/>
    <property type="project" value="UniProtKB-KW"/>
</dbReference>
<keyword evidence="2 3" id="KW-0119">Carbohydrate metabolism</keyword>
<dbReference type="InterPro" id="IPR052046">
    <property type="entry name" value="GH57_Enzymes"/>
</dbReference>
<dbReference type="InterPro" id="IPR021923">
    <property type="entry name" value="DUF3536"/>
</dbReference>
<dbReference type="Gene3D" id="3.20.110.10">
    <property type="entry name" value="Glycoside hydrolase 38, N terminal domain"/>
    <property type="match status" value="2"/>
</dbReference>
<organism evidence="5 6">
    <name type="scientific">Aminobacterium colombiense (strain DSM 12261 / ALA-1)</name>
    <dbReference type="NCBI Taxonomy" id="572547"/>
    <lineage>
        <taxon>Bacteria</taxon>
        <taxon>Thermotogati</taxon>
        <taxon>Synergistota</taxon>
        <taxon>Synergistia</taxon>
        <taxon>Synergistales</taxon>
        <taxon>Aminobacteriaceae</taxon>
        <taxon>Aminobacterium</taxon>
    </lineage>
</organism>
<feature type="domain" description="Glycoside hydrolase family 57 N-terminal" evidence="4">
    <location>
        <begin position="110"/>
        <end position="309"/>
    </location>
</feature>
<dbReference type="Proteomes" id="UP000002366">
    <property type="component" value="Chromosome"/>
</dbReference>
<evidence type="ECO:0000259" key="4">
    <source>
        <dbReference type="Pfam" id="PF03065"/>
    </source>
</evidence>
<keyword evidence="5" id="KW-0378">Hydrolase</keyword>
<dbReference type="SUPFAM" id="SSF88713">
    <property type="entry name" value="Glycoside hydrolase/deacetylase"/>
    <property type="match status" value="1"/>
</dbReference>
<dbReference type="KEGG" id="aco:Amico_0236"/>